<dbReference type="EMBL" id="BMAO01003263">
    <property type="protein sequence ID" value="GFQ86728.1"/>
    <property type="molecule type" value="Genomic_DNA"/>
</dbReference>
<organism evidence="1 2">
    <name type="scientific">Trichonephila clavata</name>
    <name type="common">Joro spider</name>
    <name type="synonym">Nephila clavata</name>
    <dbReference type="NCBI Taxonomy" id="2740835"/>
    <lineage>
        <taxon>Eukaryota</taxon>
        <taxon>Metazoa</taxon>
        <taxon>Ecdysozoa</taxon>
        <taxon>Arthropoda</taxon>
        <taxon>Chelicerata</taxon>
        <taxon>Arachnida</taxon>
        <taxon>Araneae</taxon>
        <taxon>Araneomorphae</taxon>
        <taxon>Entelegynae</taxon>
        <taxon>Araneoidea</taxon>
        <taxon>Nephilidae</taxon>
        <taxon>Trichonephila</taxon>
    </lineage>
</organism>
<reference evidence="1" key="1">
    <citation type="submission" date="2020-07" db="EMBL/GenBank/DDBJ databases">
        <title>Multicomponent nature underlies the extraordinary mechanical properties of spider dragline silk.</title>
        <authorList>
            <person name="Kono N."/>
            <person name="Nakamura H."/>
            <person name="Mori M."/>
            <person name="Yoshida Y."/>
            <person name="Ohtoshi R."/>
            <person name="Malay A.D."/>
            <person name="Moran D.A.P."/>
            <person name="Tomita M."/>
            <person name="Numata K."/>
            <person name="Arakawa K."/>
        </authorList>
    </citation>
    <scope>NUCLEOTIDE SEQUENCE</scope>
</reference>
<comment type="caution">
    <text evidence="1">The sequence shown here is derived from an EMBL/GenBank/DDBJ whole genome shotgun (WGS) entry which is preliminary data.</text>
</comment>
<gene>
    <name evidence="1" type="ORF">TNCT_476511</name>
</gene>
<proteinExistence type="predicted"/>
<sequence>MKLASPPVDRIAWHPSYPCPGLHHVHVAAPFPPNGFNFPLLAFNKRDSPFHYTSLGIWVRCSSNSFLFIHVVGPVQSGSSKIACSE</sequence>
<name>A0A8X6GPA6_TRICU</name>
<dbReference type="OrthoDB" id="10474601at2759"/>
<evidence type="ECO:0000313" key="2">
    <source>
        <dbReference type="Proteomes" id="UP000887116"/>
    </source>
</evidence>
<accession>A0A8X6GPA6</accession>
<dbReference type="AlphaFoldDB" id="A0A8X6GPA6"/>
<keyword evidence="2" id="KW-1185">Reference proteome</keyword>
<evidence type="ECO:0000313" key="1">
    <source>
        <dbReference type="EMBL" id="GFQ86728.1"/>
    </source>
</evidence>
<dbReference type="Proteomes" id="UP000887116">
    <property type="component" value="Unassembled WGS sequence"/>
</dbReference>
<protein>
    <submittedName>
        <fullName evidence="1">Uncharacterized protein</fullName>
    </submittedName>
</protein>